<evidence type="ECO:0000259" key="5">
    <source>
        <dbReference type="Pfam" id="PF00149"/>
    </source>
</evidence>
<dbReference type="InterPro" id="IPR029052">
    <property type="entry name" value="Metallo-depent_PP-like"/>
</dbReference>
<dbReference type="PANTHER" id="PTHR42988">
    <property type="entry name" value="PHOSPHOHYDROLASE"/>
    <property type="match status" value="1"/>
</dbReference>
<evidence type="ECO:0000256" key="3">
    <source>
        <dbReference type="ARBA" id="ARBA00023004"/>
    </source>
</evidence>
<dbReference type="RefSeq" id="WP_110683489.1">
    <property type="nucleotide sequence ID" value="NZ_QJRX01000008.1"/>
</dbReference>
<evidence type="ECO:0000313" key="7">
    <source>
        <dbReference type="Proteomes" id="UP000248146"/>
    </source>
</evidence>
<evidence type="ECO:0000256" key="2">
    <source>
        <dbReference type="ARBA" id="ARBA00022801"/>
    </source>
</evidence>
<keyword evidence="2" id="KW-0378">Hydrolase</keyword>
<evidence type="ECO:0000256" key="4">
    <source>
        <dbReference type="ARBA" id="ARBA00025742"/>
    </source>
</evidence>
<dbReference type="EMBL" id="QJRX01000008">
    <property type="protein sequence ID" value="PYC21973.1"/>
    <property type="molecule type" value="Genomic_DNA"/>
</dbReference>
<keyword evidence="1" id="KW-0479">Metal-binding</keyword>
<dbReference type="Pfam" id="PF00149">
    <property type="entry name" value="Metallophos"/>
    <property type="match status" value="1"/>
</dbReference>
<sequence>MSRPSSLASDRPVLLVQLSDSHLFAEEDGKLLGMNTRDSLEKVIARVQAEQPQIDLILASGDLSQDGSLVSYQRFRDLSAQLNAPARWFPGNHDELPAMHAACNGSDLLQPVVDLGHWRITLLDSSIPGAVPGYLAEDQLQLLERALSEAPERHHLVCFHHHPVSIGCRWMEPIGLRNPEALFAVLERHTQVRAVLWGHIHQEFDQQRGGIRLLASPSTCVQFAPGSEEFQVDTTAPGYRWLRLHADGRLETGVSRVTGIHFEVDYSVKGY</sequence>
<dbReference type="SUPFAM" id="SSF56300">
    <property type="entry name" value="Metallo-dependent phosphatases"/>
    <property type="match status" value="1"/>
</dbReference>
<evidence type="ECO:0000256" key="1">
    <source>
        <dbReference type="ARBA" id="ARBA00022723"/>
    </source>
</evidence>
<dbReference type="InterPro" id="IPR004843">
    <property type="entry name" value="Calcineurin-like_PHP"/>
</dbReference>
<comment type="caution">
    <text evidence="6">The sequence shown here is derived from an EMBL/GenBank/DDBJ whole genome shotgun (WGS) entry which is preliminary data.</text>
</comment>
<gene>
    <name evidence="6" type="ORF">DMO17_16100</name>
</gene>
<organism evidence="6 7">
    <name type="scientific">Aquipseudomonas alcaligenes</name>
    <name type="common">Pseudomonas alcaligenes</name>
    <dbReference type="NCBI Taxonomy" id="43263"/>
    <lineage>
        <taxon>Bacteria</taxon>
        <taxon>Pseudomonadati</taxon>
        <taxon>Pseudomonadota</taxon>
        <taxon>Gammaproteobacteria</taxon>
        <taxon>Pseudomonadales</taxon>
        <taxon>Pseudomonadaceae</taxon>
        <taxon>Aquipseudomonas</taxon>
    </lineage>
</organism>
<dbReference type="Proteomes" id="UP000248146">
    <property type="component" value="Unassembled WGS sequence"/>
</dbReference>
<dbReference type="Gene3D" id="3.60.21.10">
    <property type="match status" value="1"/>
</dbReference>
<feature type="domain" description="Calcineurin-like phosphoesterase" evidence="5">
    <location>
        <begin position="16"/>
        <end position="202"/>
    </location>
</feature>
<dbReference type="CDD" id="cd07402">
    <property type="entry name" value="MPP_GpdQ"/>
    <property type="match status" value="1"/>
</dbReference>
<dbReference type="GO" id="GO:0046872">
    <property type="term" value="F:metal ion binding"/>
    <property type="evidence" value="ECO:0007669"/>
    <property type="project" value="UniProtKB-KW"/>
</dbReference>
<accession>A0A2V4L6W7</accession>
<name>A0A2V4L6W7_AQUAC</name>
<dbReference type="PANTHER" id="PTHR42988:SF2">
    <property type="entry name" value="CYCLIC NUCLEOTIDE PHOSPHODIESTERASE CBUA0032-RELATED"/>
    <property type="match status" value="1"/>
</dbReference>
<evidence type="ECO:0000313" key="6">
    <source>
        <dbReference type="EMBL" id="PYC21973.1"/>
    </source>
</evidence>
<comment type="similarity">
    <text evidence="4">Belongs to the cyclic nucleotide phosphodiesterase class-III family.</text>
</comment>
<dbReference type="NCBIfam" id="NF008359">
    <property type="entry name" value="PRK11148.1"/>
    <property type="match status" value="1"/>
</dbReference>
<dbReference type="OrthoDB" id="9784378at2"/>
<protein>
    <submittedName>
        <fullName evidence="6">3',5'-cyclic-AMP phosphodiesterase</fullName>
    </submittedName>
</protein>
<dbReference type="GO" id="GO:0004112">
    <property type="term" value="F:cyclic-nucleotide phosphodiesterase activity"/>
    <property type="evidence" value="ECO:0007669"/>
    <property type="project" value="InterPro"/>
</dbReference>
<reference evidence="6 7" key="1">
    <citation type="submission" date="2018-06" db="EMBL/GenBank/DDBJ databases">
        <title>Pseudomonas diversity within urban Lake Michigan freshwaters.</title>
        <authorList>
            <person name="Batrich M."/>
            <person name="Hatzopoulos T."/>
            <person name="Putonti C."/>
        </authorList>
    </citation>
    <scope>NUCLEOTIDE SEQUENCE [LARGE SCALE GENOMIC DNA]</scope>
    <source>
        <strain evidence="6 7">MB-090714</strain>
    </source>
</reference>
<dbReference type="AlphaFoldDB" id="A0A2V4L6W7"/>
<proteinExistence type="inferred from homology"/>
<dbReference type="InterPro" id="IPR050884">
    <property type="entry name" value="CNP_phosphodiesterase-III"/>
</dbReference>
<dbReference type="InterPro" id="IPR026575">
    <property type="entry name" value="GpdQ/CpdA-like"/>
</dbReference>
<keyword evidence="3" id="KW-0408">Iron</keyword>